<keyword evidence="2" id="KW-1185">Reference proteome</keyword>
<accession>A0A3Q8XS42</accession>
<protein>
    <recommendedName>
        <fullName evidence="3">PilZ domain-containing protein</fullName>
    </recommendedName>
</protein>
<reference evidence="1 2" key="1">
    <citation type="submission" date="2018-09" db="EMBL/GenBank/DDBJ databases">
        <title>Marinorhizobium profundi gen. nov., sp. nov., isolated from a deep-sea sediment sample from the New Britain Trench and proposal of Marinorhizobiaceae fam. nov. in the order Rhizobiales of the class Alphaproteobacteria.</title>
        <authorList>
            <person name="Cao J."/>
        </authorList>
    </citation>
    <scope>NUCLEOTIDE SEQUENCE [LARGE SCALE GENOMIC DNA]</scope>
    <source>
        <strain evidence="1 2">WS11</strain>
    </source>
</reference>
<name>A0A3Q8XS42_9HYPH</name>
<evidence type="ECO:0000313" key="2">
    <source>
        <dbReference type="Proteomes" id="UP000268192"/>
    </source>
</evidence>
<dbReference type="EMBL" id="CP032509">
    <property type="protein sequence ID" value="AZN72790.1"/>
    <property type="molecule type" value="Genomic_DNA"/>
</dbReference>
<dbReference type="AlphaFoldDB" id="A0A3Q8XS42"/>
<organism evidence="1 2">
    <name type="scientific">Georhizobium profundi</name>
    <dbReference type="NCBI Taxonomy" id="2341112"/>
    <lineage>
        <taxon>Bacteria</taxon>
        <taxon>Pseudomonadati</taxon>
        <taxon>Pseudomonadota</taxon>
        <taxon>Alphaproteobacteria</taxon>
        <taxon>Hyphomicrobiales</taxon>
        <taxon>Rhizobiaceae</taxon>
        <taxon>Georhizobium</taxon>
    </lineage>
</organism>
<dbReference type="Proteomes" id="UP000268192">
    <property type="component" value="Chromosome"/>
</dbReference>
<evidence type="ECO:0000313" key="1">
    <source>
        <dbReference type="EMBL" id="AZN72790.1"/>
    </source>
</evidence>
<proteinExistence type="predicted"/>
<evidence type="ECO:0008006" key="3">
    <source>
        <dbReference type="Google" id="ProtNLM"/>
    </source>
</evidence>
<gene>
    <name evidence="1" type="ORF">D5400_17245</name>
</gene>
<dbReference type="KEGG" id="abaw:D5400_17245"/>
<sequence>MATAVRGGPDTAAATTPVVQGTCPTVGLRDGTAFYRTYAGNDQSDPAQVRYQVSLAETTRQCTLSGSEIVMNVTAAGRIVVGPAGAPGTVQMPIRVAAVRGEEVLYSQLTNFSATVDQGSGQFLFSDTNVRIPAANARGVRVFVGFDEGPYDTP</sequence>